<dbReference type="InterPro" id="IPR052917">
    <property type="entry name" value="Stress-Dev_Protein"/>
</dbReference>
<evidence type="ECO:0000259" key="1">
    <source>
        <dbReference type="Pfam" id="PF16242"/>
    </source>
</evidence>
<dbReference type="SUPFAM" id="SSF50475">
    <property type="entry name" value="FMN-binding split barrel"/>
    <property type="match status" value="1"/>
</dbReference>
<name>A0A1I3IKJ5_9SPHI</name>
<dbReference type="AlphaFoldDB" id="A0A1I3IKJ5"/>
<dbReference type="STRING" id="1477437.SAMN05444682_104129"/>
<dbReference type="PANTHER" id="PTHR34818">
    <property type="entry name" value="PROTEIN BLI-3"/>
    <property type="match status" value="1"/>
</dbReference>
<sequence length="169" mass="19394">MSTEHLQRQEAIEKLRELVDKIDIGMLCTFIPESDYPHAIPMSRQEVDEHGNIWFLLSSESDTHQNLQRNTKLSLLYADVSNYNFLSINGTGEISQDSARIEKYWSNIVAAWFEQGREDPHIRVLKVTPKDAHYWDNKSNKLVTFLKVAVSAVSGKQMDIGREGDLDLD</sequence>
<gene>
    <name evidence="2" type="ORF">SAMN05444682_104129</name>
</gene>
<dbReference type="Pfam" id="PF16242">
    <property type="entry name" value="Pyrid_ox_like"/>
    <property type="match status" value="1"/>
</dbReference>
<accession>A0A1I3IKJ5</accession>
<dbReference type="PANTHER" id="PTHR34818:SF1">
    <property type="entry name" value="PROTEIN BLI-3"/>
    <property type="match status" value="1"/>
</dbReference>
<dbReference type="InterPro" id="IPR012349">
    <property type="entry name" value="Split_barrel_FMN-bd"/>
</dbReference>
<keyword evidence="3" id="KW-1185">Reference proteome</keyword>
<dbReference type="Proteomes" id="UP000198670">
    <property type="component" value="Unassembled WGS sequence"/>
</dbReference>
<dbReference type="OrthoDB" id="1432662at2"/>
<proteinExistence type="predicted"/>
<dbReference type="InterPro" id="IPR038725">
    <property type="entry name" value="YdaG_split_barrel_FMN-bd"/>
</dbReference>
<reference evidence="2 3" key="1">
    <citation type="submission" date="2016-10" db="EMBL/GenBank/DDBJ databases">
        <authorList>
            <person name="de Groot N.N."/>
        </authorList>
    </citation>
    <scope>NUCLEOTIDE SEQUENCE [LARGE SCALE GENOMIC DNA]</scope>
    <source>
        <strain evidence="2 3">RK1</strain>
    </source>
</reference>
<feature type="domain" description="General stress protein FMN-binding split barrel" evidence="1">
    <location>
        <begin position="10"/>
        <end position="159"/>
    </location>
</feature>
<dbReference type="RefSeq" id="WP_090626399.1">
    <property type="nucleotide sequence ID" value="NZ_FOQO01000004.1"/>
</dbReference>
<dbReference type="Gene3D" id="2.30.110.10">
    <property type="entry name" value="Electron Transport, Fmn-binding Protein, Chain A"/>
    <property type="match status" value="1"/>
</dbReference>
<organism evidence="2 3">
    <name type="scientific">Parapedobacter indicus</name>
    <dbReference type="NCBI Taxonomy" id="1477437"/>
    <lineage>
        <taxon>Bacteria</taxon>
        <taxon>Pseudomonadati</taxon>
        <taxon>Bacteroidota</taxon>
        <taxon>Sphingobacteriia</taxon>
        <taxon>Sphingobacteriales</taxon>
        <taxon>Sphingobacteriaceae</taxon>
        <taxon>Parapedobacter</taxon>
    </lineage>
</organism>
<dbReference type="EMBL" id="FOQO01000004">
    <property type="protein sequence ID" value="SFI48410.1"/>
    <property type="molecule type" value="Genomic_DNA"/>
</dbReference>
<protein>
    <submittedName>
        <fullName evidence="2">General stress protein 26</fullName>
    </submittedName>
</protein>
<evidence type="ECO:0000313" key="2">
    <source>
        <dbReference type="EMBL" id="SFI48410.1"/>
    </source>
</evidence>
<evidence type="ECO:0000313" key="3">
    <source>
        <dbReference type="Proteomes" id="UP000198670"/>
    </source>
</evidence>